<dbReference type="Pfam" id="PF20511">
    <property type="entry name" value="PMI_typeI_cat"/>
    <property type="match status" value="1"/>
</dbReference>
<dbReference type="InterPro" id="IPR016305">
    <property type="entry name" value="Mannose-6-P_Isomerase"/>
</dbReference>
<evidence type="ECO:0000256" key="8">
    <source>
        <dbReference type="PIRSR" id="PIRSR001480-2"/>
    </source>
</evidence>
<reference evidence="10 11" key="1">
    <citation type="submission" date="2018-11" db="EMBL/GenBank/DDBJ databases">
        <authorList>
            <person name="Kleinhagauer T."/>
            <person name="Glaeser S.P."/>
            <person name="Spergser J."/>
            <person name="Ruckert C."/>
            <person name="Kaempfer P."/>
            <person name="Busse H.-J."/>
        </authorList>
    </citation>
    <scope>NUCLEOTIDE SEQUENCE [LARGE SCALE GENOMIC DNA]</scope>
    <source>
        <strain evidence="10 11">200CH</strain>
    </source>
</reference>
<dbReference type="EC" id="5.3.1.8" evidence="3"/>
<protein>
    <recommendedName>
        <fullName evidence="3">mannose-6-phosphate isomerase</fullName>
        <ecNumber evidence="3">5.3.1.8</ecNumber>
    </recommendedName>
</protein>
<dbReference type="AlphaFoldDB" id="A0A3G6J493"/>
<dbReference type="InterPro" id="IPR018050">
    <property type="entry name" value="Pmannose_isomerase-type1_CS"/>
</dbReference>
<feature type="active site" evidence="7">
    <location>
        <position position="289"/>
    </location>
</feature>
<evidence type="ECO:0000256" key="7">
    <source>
        <dbReference type="PIRSR" id="PIRSR001480-1"/>
    </source>
</evidence>
<dbReference type="Gene3D" id="2.60.120.10">
    <property type="entry name" value="Jelly Rolls"/>
    <property type="match status" value="2"/>
</dbReference>
<evidence type="ECO:0000256" key="6">
    <source>
        <dbReference type="ARBA" id="ARBA00023235"/>
    </source>
</evidence>
<feature type="binding site" evidence="8">
    <location>
        <position position="94"/>
    </location>
    <ligand>
        <name>Zn(2+)</name>
        <dbReference type="ChEBI" id="CHEBI:29105"/>
    </ligand>
</feature>
<dbReference type="InterPro" id="IPR001250">
    <property type="entry name" value="Man6P_Isoase-1"/>
</dbReference>
<dbReference type="InterPro" id="IPR014710">
    <property type="entry name" value="RmlC-like_jellyroll"/>
</dbReference>
<evidence type="ECO:0000256" key="4">
    <source>
        <dbReference type="ARBA" id="ARBA00022723"/>
    </source>
</evidence>
<keyword evidence="6 10" id="KW-0413">Isomerase</keyword>
<keyword evidence="4 8" id="KW-0479">Metal-binding</keyword>
<dbReference type="PIRSF" id="PIRSF001480">
    <property type="entry name" value="Mannose-6-phosphate_isomerase"/>
    <property type="match status" value="1"/>
</dbReference>
<evidence type="ECO:0000256" key="5">
    <source>
        <dbReference type="ARBA" id="ARBA00022833"/>
    </source>
</evidence>
<dbReference type="KEGG" id="ccho:CCHOA_02470"/>
<dbReference type="CDD" id="cd07011">
    <property type="entry name" value="cupin_PMI_type_I_N"/>
    <property type="match status" value="1"/>
</dbReference>
<dbReference type="InterPro" id="IPR046457">
    <property type="entry name" value="PMI_typeI_cat"/>
</dbReference>
<keyword evidence="11" id="KW-1185">Reference proteome</keyword>
<dbReference type="PROSITE" id="PS00965">
    <property type="entry name" value="PMI_I_1"/>
    <property type="match status" value="1"/>
</dbReference>
<dbReference type="PRINTS" id="PR00714">
    <property type="entry name" value="MAN6PISMRASE"/>
</dbReference>
<dbReference type="GO" id="GO:0009298">
    <property type="term" value="P:GDP-mannose biosynthetic process"/>
    <property type="evidence" value="ECO:0007669"/>
    <property type="project" value="InterPro"/>
</dbReference>
<sequence length="413" mass="43651">MRVLTPALRSYPWGSKTLLANLRGSAASAVKEAELWYGAHPQAPSTLVDTPLDEVIASDPQGQLGADVAKIFTNELPFLLKLLAADEPLSLQAHPTKAQAQAGFQAETAAGIAMTAADRNYRDPNHKPETIIALTEFSALVGFRPLARTRELFAELRCPALAHYLPLASADDASAESEASALRALFTTWITIPTATRRELVAAVIQACETLVERAATGDTPPAWMVEVAASLISINERYPGDVGVLGAMLLNKVTLAPGEALFLGAGQLHAYVHGLGVEIMANSDNVLRGGLTSKHVDVPELVKVLDFHPLADPYIHPTETAGLTTYPVPVEEFTISHCRPSATPTQQLTIAEPGPHVMVCTTGAITITTAANERVTLAPTEAVWIPASDGEFSVAGHGEGFLAGVPAAADRS</sequence>
<proteinExistence type="inferred from homology"/>
<evidence type="ECO:0000256" key="3">
    <source>
        <dbReference type="ARBA" id="ARBA00011956"/>
    </source>
</evidence>
<dbReference type="Gene3D" id="1.10.441.10">
    <property type="entry name" value="Phosphomannose Isomerase, domain 2"/>
    <property type="match status" value="1"/>
</dbReference>
<accession>A0A3G6J493</accession>
<feature type="domain" description="Phosphomannose isomerase type I catalytic" evidence="9">
    <location>
        <begin position="4"/>
        <end position="146"/>
    </location>
</feature>
<dbReference type="GO" id="GO:0005829">
    <property type="term" value="C:cytosol"/>
    <property type="evidence" value="ECO:0007669"/>
    <property type="project" value="TreeGrafter"/>
</dbReference>
<dbReference type="Proteomes" id="UP000269019">
    <property type="component" value="Chromosome"/>
</dbReference>
<dbReference type="NCBIfam" id="TIGR00218">
    <property type="entry name" value="manA"/>
    <property type="match status" value="1"/>
</dbReference>
<dbReference type="GO" id="GO:0008270">
    <property type="term" value="F:zinc ion binding"/>
    <property type="evidence" value="ECO:0007669"/>
    <property type="project" value="InterPro"/>
</dbReference>
<feature type="binding site" evidence="8">
    <location>
        <position position="92"/>
    </location>
    <ligand>
        <name>Zn(2+)</name>
        <dbReference type="ChEBI" id="CHEBI:29105"/>
    </ligand>
</feature>
<keyword evidence="5 8" id="KW-0862">Zinc</keyword>
<dbReference type="GO" id="GO:0004476">
    <property type="term" value="F:mannose-6-phosphate isomerase activity"/>
    <property type="evidence" value="ECO:0007669"/>
    <property type="project" value="UniProtKB-EC"/>
</dbReference>
<comment type="catalytic activity">
    <reaction evidence="1">
        <text>D-mannose 6-phosphate = D-fructose 6-phosphate</text>
        <dbReference type="Rhea" id="RHEA:12356"/>
        <dbReference type="ChEBI" id="CHEBI:58735"/>
        <dbReference type="ChEBI" id="CHEBI:61527"/>
        <dbReference type="EC" id="5.3.1.8"/>
    </reaction>
</comment>
<dbReference type="PANTHER" id="PTHR10309:SF0">
    <property type="entry name" value="MANNOSE-6-PHOSPHATE ISOMERASE"/>
    <property type="match status" value="1"/>
</dbReference>
<dbReference type="RefSeq" id="WP_123926320.1">
    <property type="nucleotide sequence ID" value="NZ_CP033896.1"/>
</dbReference>
<dbReference type="SUPFAM" id="SSF51182">
    <property type="entry name" value="RmlC-like cupins"/>
    <property type="match status" value="1"/>
</dbReference>
<evidence type="ECO:0000259" key="9">
    <source>
        <dbReference type="Pfam" id="PF20511"/>
    </source>
</evidence>
<evidence type="ECO:0000256" key="2">
    <source>
        <dbReference type="ARBA" id="ARBA00010772"/>
    </source>
</evidence>
<evidence type="ECO:0000313" key="11">
    <source>
        <dbReference type="Proteomes" id="UP000269019"/>
    </source>
</evidence>
<comment type="cofactor">
    <cofactor evidence="8">
        <name>Zn(2+)</name>
        <dbReference type="ChEBI" id="CHEBI:29105"/>
    </cofactor>
    <text evidence="8">Binds 1 zinc ion per subunit.</text>
</comment>
<name>A0A3G6J493_9CORY</name>
<dbReference type="OrthoDB" id="9792649at2"/>
<evidence type="ECO:0000256" key="1">
    <source>
        <dbReference type="ARBA" id="ARBA00000757"/>
    </source>
</evidence>
<dbReference type="EMBL" id="CP033896">
    <property type="protein sequence ID" value="AZA12911.1"/>
    <property type="molecule type" value="Genomic_DNA"/>
</dbReference>
<dbReference type="InterPro" id="IPR011051">
    <property type="entry name" value="RmlC_Cupin_sf"/>
</dbReference>
<organism evidence="10 11">
    <name type="scientific">Corynebacterium choanae</name>
    <dbReference type="NCBI Taxonomy" id="1862358"/>
    <lineage>
        <taxon>Bacteria</taxon>
        <taxon>Bacillati</taxon>
        <taxon>Actinomycetota</taxon>
        <taxon>Actinomycetes</taxon>
        <taxon>Mycobacteriales</taxon>
        <taxon>Corynebacteriaceae</taxon>
        <taxon>Corynebacterium</taxon>
    </lineage>
</organism>
<dbReference type="GO" id="GO:0005975">
    <property type="term" value="P:carbohydrate metabolic process"/>
    <property type="evidence" value="ECO:0007669"/>
    <property type="project" value="InterPro"/>
</dbReference>
<comment type="similarity">
    <text evidence="2">Belongs to the mannose-6-phosphate isomerase type 1 family.</text>
</comment>
<evidence type="ECO:0000313" key="10">
    <source>
        <dbReference type="EMBL" id="AZA12911.1"/>
    </source>
</evidence>
<feature type="binding site" evidence="8">
    <location>
        <position position="129"/>
    </location>
    <ligand>
        <name>Zn(2+)</name>
        <dbReference type="ChEBI" id="CHEBI:29105"/>
    </ligand>
</feature>
<dbReference type="PANTHER" id="PTHR10309">
    <property type="entry name" value="MANNOSE-6-PHOSPHATE ISOMERASE"/>
    <property type="match status" value="1"/>
</dbReference>
<feature type="binding site" evidence="8">
    <location>
        <position position="270"/>
    </location>
    <ligand>
        <name>Zn(2+)</name>
        <dbReference type="ChEBI" id="CHEBI:29105"/>
    </ligand>
</feature>
<gene>
    <name evidence="10" type="primary">manA</name>
    <name evidence="10" type="ORF">CCHOA_02470</name>
</gene>